<reference evidence="1 2" key="1">
    <citation type="journal article" date="2019" name="Sci. Rep.">
        <title>Orb-weaving spider Araneus ventricosus genome elucidates the spidroin gene catalogue.</title>
        <authorList>
            <person name="Kono N."/>
            <person name="Nakamura H."/>
            <person name="Ohtoshi R."/>
            <person name="Moran D.A.P."/>
            <person name="Shinohara A."/>
            <person name="Yoshida Y."/>
            <person name="Fujiwara M."/>
            <person name="Mori M."/>
            <person name="Tomita M."/>
            <person name="Arakawa K."/>
        </authorList>
    </citation>
    <scope>NUCLEOTIDE SEQUENCE [LARGE SCALE GENOMIC DNA]</scope>
</reference>
<dbReference type="Proteomes" id="UP000499080">
    <property type="component" value="Unassembled WGS sequence"/>
</dbReference>
<evidence type="ECO:0000313" key="1">
    <source>
        <dbReference type="EMBL" id="GBN16794.1"/>
    </source>
</evidence>
<dbReference type="GO" id="GO:0003676">
    <property type="term" value="F:nucleic acid binding"/>
    <property type="evidence" value="ECO:0007669"/>
    <property type="project" value="InterPro"/>
</dbReference>
<protein>
    <submittedName>
        <fullName evidence="1">Uncharacterized protein</fullName>
    </submittedName>
</protein>
<dbReference type="PANTHER" id="PTHR46060">
    <property type="entry name" value="MARINER MOS1 TRANSPOSASE-LIKE PROTEIN"/>
    <property type="match status" value="1"/>
</dbReference>
<dbReference type="InterPro" id="IPR052709">
    <property type="entry name" value="Transposase-MT_Hybrid"/>
</dbReference>
<keyword evidence="2" id="KW-1185">Reference proteome</keyword>
<dbReference type="Gene3D" id="3.30.420.10">
    <property type="entry name" value="Ribonuclease H-like superfamily/Ribonuclease H"/>
    <property type="match status" value="1"/>
</dbReference>
<dbReference type="AlphaFoldDB" id="A0A4Y2LQP7"/>
<evidence type="ECO:0000313" key="2">
    <source>
        <dbReference type="Proteomes" id="UP000499080"/>
    </source>
</evidence>
<proteinExistence type="predicted"/>
<accession>A0A4Y2LQP7</accession>
<name>A0A4Y2LQP7_ARAVE</name>
<organism evidence="1 2">
    <name type="scientific">Araneus ventricosus</name>
    <name type="common">Orbweaver spider</name>
    <name type="synonym">Epeira ventricosa</name>
    <dbReference type="NCBI Taxonomy" id="182803"/>
    <lineage>
        <taxon>Eukaryota</taxon>
        <taxon>Metazoa</taxon>
        <taxon>Ecdysozoa</taxon>
        <taxon>Arthropoda</taxon>
        <taxon>Chelicerata</taxon>
        <taxon>Arachnida</taxon>
        <taxon>Araneae</taxon>
        <taxon>Araneomorphae</taxon>
        <taxon>Entelegynae</taxon>
        <taxon>Araneoidea</taxon>
        <taxon>Araneidae</taxon>
        <taxon>Araneus</taxon>
    </lineage>
</organism>
<comment type="caution">
    <text evidence="1">The sequence shown here is derived from an EMBL/GenBank/DDBJ whole genome shotgun (WGS) entry which is preliminary data.</text>
</comment>
<sequence>MDTSKQVLIQFSSRDDVKATEMIPPFLTGIRKDETEMGKAVFTGPKTLQSSLLRLQKDNARKRTAKAIKDTLYTFHWEVLNCWPCNLDLSSGHYHVFAPLIKALKCQRFTRNQAVHRVVEESFKHQLSSLLKEGIEKRIQLWKNP</sequence>
<gene>
    <name evidence="1" type="ORF">AVEN_263826_1</name>
</gene>
<dbReference type="InterPro" id="IPR036397">
    <property type="entry name" value="RNaseH_sf"/>
</dbReference>
<dbReference type="EMBL" id="BGPR01006185">
    <property type="protein sequence ID" value="GBN16794.1"/>
    <property type="molecule type" value="Genomic_DNA"/>
</dbReference>
<dbReference type="PANTHER" id="PTHR46060:SF1">
    <property type="entry name" value="MARINER MOS1 TRANSPOSASE-LIKE PROTEIN"/>
    <property type="match status" value="1"/>
</dbReference>